<sequence length="80" mass="8097">ALVDQVRSYGTKGALISDEASMGGPGSISSGTSPTDTDGDGIPDAWESANGLNPNDKSDGMVVASNGYTNLENYVNSLVS</sequence>
<protein>
    <submittedName>
        <fullName evidence="8">Uncharacterized protein</fullName>
    </submittedName>
</protein>
<comment type="caution">
    <text evidence="8">The sequence shown here is derived from an EMBL/GenBank/DDBJ whole genome shotgun (WGS) entry which is preliminary data.</text>
</comment>
<organism evidence="8 9">
    <name type="scientific">Bionectria ochroleuca</name>
    <name type="common">Gliocladium roseum</name>
    <dbReference type="NCBI Taxonomy" id="29856"/>
    <lineage>
        <taxon>Eukaryota</taxon>
        <taxon>Fungi</taxon>
        <taxon>Dikarya</taxon>
        <taxon>Ascomycota</taxon>
        <taxon>Pezizomycotina</taxon>
        <taxon>Sordariomycetes</taxon>
        <taxon>Hypocreomycetidae</taxon>
        <taxon>Hypocreales</taxon>
        <taxon>Bionectriaceae</taxon>
        <taxon>Clonostachys</taxon>
    </lineage>
</organism>
<evidence type="ECO:0000313" key="8">
    <source>
        <dbReference type="EMBL" id="VUC22854.1"/>
    </source>
</evidence>
<keyword evidence="4" id="KW-0732">Signal</keyword>
<gene>
    <name evidence="8" type="ORF">CLO192961_LOCUS97708</name>
</gene>
<comment type="subcellular location">
    <subcellularLocation>
        <location evidence="1">Secreted</location>
    </subcellularLocation>
</comment>
<dbReference type="Proteomes" id="UP000766486">
    <property type="component" value="Unassembled WGS sequence"/>
</dbReference>
<evidence type="ECO:0000313" key="9">
    <source>
        <dbReference type="Proteomes" id="UP000766486"/>
    </source>
</evidence>
<evidence type="ECO:0000256" key="5">
    <source>
        <dbReference type="ARBA" id="ARBA00022837"/>
    </source>
</evidence>
<evidence type="ECO:0000256" key="7">
    <source>
        <dbReference type="SAM" id="MobiDB-lite"/>
    </source>
</evidence>
<reference evidence="8 9" key="1">
    <citation type="submission" date="2019-06" db="EMBL/GenBank/DDBJ databases">
        <authorList>
            <person name="Broberg M."/>
        </authorList>
    </citation>
    <scope>NUCLEOTIDE SEQUENCE [LARGE SCALE GENOMIC DNA]</scope>
</reference>
<accession>A0ABY6TYZ9</accession>
<proteinExistence type="predicted"/>
<name>A0ABY6TYZ9_BIOOC</name>
<feature type="compositionally biased region" description="Low complexity" evidence="7">
    <location>
        <begin position="27"/>
        <end position="44"/>
    </location>
</feature>
<feature type="non-terminal residue" evidence="8">
    <location>
        <position position="1"/>
    </location>
</feature>
<dbReference type="PANTHER" id="PTHR42970:SF1">
    <property type="entry name" value="PECTATE LYASE C-RELATED"/>
    <property type="match status" value="1"/>
</dbReference>
<evidence type="ECO:0000256" key="1">
    <source>
        <dbReference type="ARBA" id="ARBA00004613"/>
    </source>
</evidence>
<feature type="region of interest" description="Disordered" evidence="7">
    <location>
        <begin position="13"/>
        <end position="59"/>
    </location>
</feature>
<dbReference type="PANTHER" id="PTHR42970">
    <property type="entry name" value="PECTATE LYASE C-RELATED"/>
    <property type="match status" value="1"/>
</dbReference>
<dbReference type="EMBL" id="CABFNS010000697">
    <property type="protein sequence ID" value="VUC22854.1"/>
    <property type="molecule type" value="Genomic_DNA"/>
</dbReference>
<evidence type="ECO:0000256" key="3">
    <source>
        <dbReference type="ARBA" id="ARBA00022723"/>
    </source>
</evidence>
<keyword evidence="3" id="KW-0479">Metal-binding</keyword>
<keyword evidence="5" id="KW-0106">Calcium</keyword>
<dbReference type="InterPro" id="IPR059100">
    <property type="entry name" value="TSP3_bac"/>
</dbReference>
<keyword evidence="6" id="KW-0325">Glycoprotein</keyword>
<evidence type="ECO:0000256" key="2">
    <source>
        <dbReference type="ARBA" id="ARBA00022525"/>
    </source>
</evidence>
<dbReference type="InterPro" id="IPR052063">
    <property type="entry name" value="Polysaccharide_Lyase_1"/>
</dbReference>
<dbReference type="Pfam" id="PF18884">
    <property type="entry name" value="TSP3_bac"/>
    <property type="match status" value="1"/>
</dbReference>
<keyword evidence="9" id="KW-1185">Reference proteome</keyword>
<keyword evidence="2" id="KW-0964">Secreted</keyword>
<evidence type="ECO:0000256" key="4">
    <source>
        <dbReference type="ARBA" id="ARBA00022729"/>
    </source>
</evidence>
<evidence type="ECO:0000256" key="6">
    <source>
        <dbReference type="ARBA" id="ARBA00023180"/>
    </source>
</evidence>